<keyword evidence="2" id="KW-1185">Reference proteome</keyword>
<dbReference type="Proteomes" id="UP000018144">
    <property type="component" value="Unassembled WGS sequence"/>
</dbReference>
<gene>
    <name evidence="1" type="ORF">PCON_06742</name>
</gene>
<reference evidence="1 2" key="1">
    <citation type="journal article" date="2013" name="PLoS Genet.">
        <title>The genome and development-dependent transcriptomes of Pyronema confluens: a window into fungal evolution.</title>
        <authorList>
            <person name="Traeger S."/>
            <person name="Altegoer F."/>
            <person name="Freitag M."/>
            <person name="Gabaldon T."/>
            <person name="Kempken F."/>
            <person name="Kumar A."/>
            <person name="Marcet-Houben M."/>
            <person name="Poggeler S."/>
            <person name="Stajich J.E."/>
            <person name="Nowrousian M."/>
        </authorList>
    </citation>
    <scope>NUCLEOTIDE SEQUENCE [LARGE SCALE GENOMIC DNA]</scope>
    <source>
        <strain evidence="2">CBS 100304</strain>
        <tissue evidence="1">Vegetative mycelium</tissue>
    </source>
</reference>
<proteinExistence type="predicted"/>
<accession>U4KZK3</accession>
<protein>
    <submittedName>
        <fullName evidence="1">Uncharacterized protein</fullName>
    </submittedName>
</protein>
<evidence type="ECO:0000313" key="2">
    <source>
        <dbReference type="Proteomes" id="UP000018144"/>
    </source>
</evidence>
<name>U4KZK3_PYROM</name>
<dbReference type="EMBL" id="HF935336">
    <property type="protein sequence ID" value="CCX07155.1"/>
    <property type="molecule type" value="Genomic_DNA"/>
</dbReference>
<evidence type="ECO:0000313" key="1">
    <source>
        <dbReference type="EMBL" id="CCX07155.1"/>
    </source>
</evidence>
<sequence>MKADENMFRPRA</sequence>
<organism evidence="1 2">
    <name type="scientific">Pyronema omphalodes (strain CBS 100304)</name>
    <name type="common">Pyronema confluens</name>
    <dbReference type="NCBI Taxonomy" id="1076935"/>
    <lineage>
        <taxon>Eukaryota</taxon>
        <taxon>Fungi</taxon>
        <taxon>Dikarya</taxon>
        <taxon>Ascomycota</taxon>
        <taxon>Pezizomycotina</taxon>
        <taxon>Pezizomycetes</taxon>
        <taxon>Pezizales</taxon>
        <taxon>Pyronemataceae</taxon>
        <taxon>Pyronema</taxon>
    </lineage>
</organism>